<keyword evidence="4 6" id="KW-0472">Membrane</keyword>
<dbReference type="EMBL" id="JACSQY010000005">
    <property type="protein sequence ID" value="MBD7908358.1"/>
    <property type="molecule type" value="Genomic_DNA"/>
</dbReference>
<keyword evidence="9" id="KW-1185">Reference proteome</keyword>
<organism evidence="8 9">
    <name type="scientific">Sporosarcina gallistercoris</name>
    <dbReference type="NCBI Taxonomy" id="2762245"/>
    <lineage>
        <taxon>Bacteria</taxon>
        <taxon>Bacillati</taxon>
        <taxon>Bacillota</taxon>
        <taxon>Bacilli</taxon>
        <taxon>Bacillales</taxon>
        <taxon>Caryophanaceae</taxon>
        <taxon>Sporosarcina</taxon>
    </lineage>
</organism>
<comment type="caution">
    <text evidence="8">The sequence shown here is derived from an EMBL/GenBank/DDBJ whole genome shotgun (WGS) entry which is preliminary data.</text>
</comment>
<keyword evidence="1" id="KW-1003">Cell membrane</keyword>
<evidence type="ECO:0000313" key="8">
    <source>
        <dbReference type="EMBL" id="MBD7908358.1"/>
    </source>
</evidence>
<evidence type="ECO:0000256" key="1">
    <source>
        <dbReference type="ARBA" id="ARBA00022475"/>
    </source>
</evidence>
<protein>
    <submittedName>
        <fullName evidence="8">DUF1049 domain-containing protein</fullName>
    </submittedName>
</protein>
<proteinExistence type="predicted"/>
<keyword evidence="3 6" id="KW-1133">Transmembrane helix</keyword>
<name>A0ABR8PJL7_9BACL</name>
<feature type="domain" description="Lipopolysaccharide assembly protein A" evidence="7">
    <location>
        <begin position="24"/>
        <end position="82"/>
    </location>
</feature>
<evidence type="ECO:0000256" key="5">
    <source>
        <dbReference type="SAM" id="Coils"/>
    </source>
</evidence>
<evidence type="ECO:0000256" key="2">
    <source>
        <dbReference type="ARBA" id="ARBA00022692"/>
    </source>
</evidence>
<dbReference type="Pfam" id="PF06305">
    <property type="entry name" value="LapA_dom"/>
    <property type="match status" value="1"/>
</dbReference>
<dbReference type="RefSeq" id="WP_191689506.1">
    <property type="nucleotide sequence ID" value="NZ_JACSQY010000005.1"/>
</dbReference>
<evidence type="ECO:0000256" key="6">
    <source>
        <dbReference type="SAM" id="Phobius"/>
    </source>
</evidence>
<dbReference type="InterPro" id="IPR010445">
    <property type="entry name" value="LapA_dom"/>
</dbReference>
<evidence type="ECO:0000256" key="4">
    <source>
        <dbReference type="ARBA" id="ARBA00023136"/>
    </source>
</evidence>
<evidence type="ECO:0000259" key="7">
    <source>
        <dbReference type="Pfam" id="PF06305"/>
    </source>
</evidence>
<feature type="coiled-coil region" evidence="5">
    <location>
        <begin position="71"/>
        <end position="98"/>
    </location>
</feature>
<evidence type="ECO:0000256" key="3">
    <source>
        <dbReference type="ARBA" id="ARBA00022989"/>
    </source>
</evidence>
<dbReference type="Proteomes" id="UP000659496">
    <property type="component" value="Unassembled WGS sequence"/>
</dbReference>
<keyword evidence="5" id="KW-0175">Coiled coil</keyword>
<sequence length="114" mass="12779">MKSQWMLVFGLLFALIIAVFAVFNVGKVPVDYVFGEAHWPLVLVILGSALLGALASGLFAVFRSVRTRREVNVLKRQITEKETMIANQQNEIAMLQKSPELANEVLNDQYDAKK</sequence>
<evidence type="ECO:0000313" key="9">
    <source>
        <dbReference type="Proteomes" id="UP000659496"/>
    </source>
</evidence>
<keyword evidence="2 6" id="KW-0812">Transmembrane</keyword>
<feature type="transmembrane region" description="Helical" evidence="6">
    <location>
        <begin position="37"/>
        <end position="62"/>
    </location>
</feature>
<reference evidence="8 9" key="1">
    <citation type="submission" date="2020-08" db="EMBL/GenBank/DDBJ databases">
        <title>A Genomic Blueprint of the Chicken Gut Microbiome.</title>
        <authorList>
            <person name="Gilroy R."/>
            <person name="Ravi A."/>
            <person name="Getino M."/>
            <person name="Pursley I."/>
            <person name="Horton D.L."/>
            <person name="Alikhan N.-F."/>
            <person name="Baker D."/>
            <person name="Gharbi K."/>
            <person name="Hall N."/>
            <person name="Watson M."/>
            <person name="Adriaenssens E.M."/>
            <person name="Foster-Nyarko E."/>
            <person name="Jarju S."/>
            <person name="Secka A."/>
            <person name="Antonio M."/>
            <person name="Oren A."/>
            <person name="Chaudhuri R."/>
            <person name="La Ragione R.M."/>
            <person name="Hildebrand F."/>
            <person name="Pallen M.J."/>
        </authorList>
    </citation>
    <scope>NUCLEOTIDE SEQUENCE [LARGE SCALE GENOMIC DNA]</scope>
    <source>
        <strain evidence="8 9">Sa3CUA8</strain>
    </source>
</reference>
<accession>A0ABR8PJL7</accession>
<dbReference type="PANTHER" id="PTHR41335">
    <property type="entry name" value="MEMBRANE PROTEIN-RELATED"/>
    <property type="match status" value="1"/>
</dbReference>
<dbReference type="PANTHER" id="PTHR41335:SF1">
    <property type="entry name" value="MEMBRANE PROTEIN"/>
    <property type="match status" value="1"/>
</dbReference>
<gene>
    <name evidence="8" type="ORF">H9659_08450</name>
</gene>